<dbReference type="InterPro" id="IPR036188">
    <property type="entry name" value="FAD/NAD-bd_sf"/>
</dbReference>
<organism evidence="1 2">
    <name type="scientific">Oikopleura dioica</name>
    <name type="common">Tunicate</name>
    <dbReference type="NCBI Taxonomy" id="34765"/>
    <lineage>
        <taxon>Eukaryota</taxon>
        <taxon>Metazoa</taxon>
        <taxon>Chordata</taxon>
        <taxon>Tunicata</taxon>
        <taxon>Appendicularia</taxon>
        <taxon>Copelata</taxon>
        <taxon>Oikopleuridae</taxon>
        <taxon>Oikopleura</taxon>
    </lineage>
</organism>
<dbReference type="EMBL" id="OU015566">
    <property type="protein sequence ID" value="CAG5104608.1"/>
    <property type="molecule type" value="Genomic_DNA"/>
</dbReference>
<gene>
    <name evidence="1" type="ORF">OKIOD_LOCUS10148</name>
</gene>
<name>A0ABN7SWY7_OIKDI</name>
<dbReference type="Proteomes" id="UP001158576">
    <property type="component" value="Chromosome 1"/>
</dbReference>
<accession>A0ABN7SWY7</accession>
<sequence>MQNAITRGYIRSALPELFNLIIEFLTIKGIINFGIFEDIPRPLVLKNIPLEKRETIVIQEARKRIGGRVHVWAPKVAAGAMVINGRQNNPIITISRQI</sequence>
<reference evidence="1 2" key="1">
    <citation type="submission" date="2021-04" db="EMBL/GenBank/DDBJ databases">
        <authorList>
            <person name="Bliznina A."/>
        </authorList>
    </citation>
    <scope>NUCLEOTIDE SEQUENCE [LARGE SCALE GENOMIC DNA]</scope>
</reference>
<dbReference type="Gene3D" id="3.50.50.60">
    <property type="entry name" value="FAD/NAD(P)-binding domain"/>
    <property type="match status" value="1"/>
</dbReference>
<proteinExistence type="predicted"/>
<keyword evidence="2" id="KW-1185">Reference proteome</keyword>
<evidence type="ECO:0000313" key="1">
    <source>
        <dbReference type="EMBL" id="CAG5104608.1"/>
    </source>
</evidence>
<evidence type="ECO:0000313" key="2">
    <source>
        <dbReference type="Proteomes" id="UP001158576"/>
    </source>
</evidence>
<protein>
    <submittedName>
        <fullName evidence="1">Oidioi.mRNA.OKI2018_I69.chr1.g1383.t1.cds</fullName>
    </submittedName>
</protein>